<dbReference type="WBParaSite" id="PS1159_v2.g17711.t1">
    <property type="protein sequence ID" value="PS1159_v2.g17711.t1"/>
    <property type="gene ID" value="PS1159_v2.g17711"/>
</dbReference>
<dbReference type="Proteomes" id="UP000887580">
    <property type="component" value="Unplaced"/>
</dbReference>
<evidence type="ECO:0000313" key="2">
    <source>
        <dbReference type="WBParaSite" id="PS1159_v2.g17711.t1"/>
    </source>
</evidence>
<protein>
    <submittedName>
        <fullName evidence="2">Major facilitator superfamily (MFS) profile domain-containing protein</fullName>
    </submittedName>
</protein>
<accession>A0AC35FHY4</accession>
<sequence length="569" mass="62174">MAAVHPISIVNHPTTTKPLGDLPIGVLPVTQLEGHHHRWIPSYRMLTAMLLCMCFASVHMMNSNMGMAIVCMVNSTEYDDPPISSSRHHRASNFSEFSDYDSTNFSIEPISLGAPRLNWSPTDQGYIFGAFNAGLLCMLLTGLLADKFNAKYMIIASVLTASAANFIIPLLSPKSVYFAIFARFLIGVADALLQPAVNSLLTRWFPAPERSYALGVASGGRQIGALLIVPTAGALCSQTDFLGGWPSIFYVSACAGIFFIIIYAILGTDKPSKQSCISESELKFITLSNAAENVGQKRNERKVPWYQILRSGPVWAALISVVCHEFPLMTMIMFLPSYLHDVHKYDPAENGILSALPTLCLWISKIGSSYLNTWLQRKTKLSKCFLSKLLNAIGSVGLGIFLIGATFLDSTRASLAVIFLCLSMLFTGMHTPGCQAALVAIAPAFSGAITGLTFFFVAICGISNPLLTKWIVQTGSQFEWNIVFYISTIISFLPVIIFSIWGSADVQWWAKSVEHLNDKQQAKHAKCAAKKNSKKMSKDNVSTSSSVETVSEEVAESQQNSLENIKSIA</sequence>
<organism evidence="1 2">
    <name type="scientific">Panagrolaimus sp. PS1159</name>
    <dbReference type="NCBI Taxonomy" id="55785"/>
    <lineage>
        <taxon>Eukaryota</taxon>
        <taxon>Metazoa</taxon>
        <taxon>Ecdysozoa</taxon>
        <taxon>Nematoda</taxon>
        <taxon>Chromadorea</taxon>
        <taxon>Rhabditida</taxon>
        <taxon>Tylenchina</taxon>
        <taxon>Panagrolaimomorpha</taxon>
        <taxon>Panagrolaimoidea</taxon>
        <taxon>Panagrolaimidae</taxon>
        <taxon>Panagrolaimus</taxon>
    </lineage>
</organism>
<name>A0AC35FHY4_9BILA</name>
<reference evidence="2" key="1">
    <citation type="submission" date="2022-11" db="UniProtKB">
        <authorList>
            <consortium name="WormBaseParasite"/>
        </authorList>
    </citation>
    <scope>IDENTIFICATION</scope>
</reference>
<proteinExistence type="predicted"/>
<evidence type="ECO:0000313" key="1">
    <source>
        <dbReference type="Proteomes" id="UP000887580"/>
    </source>
</evidence>